<reference evidence="3 4" key="1">
    <citation type="submission" date="2020-11" db="EMBL/GenBank/DDBJ databases">
        <title>Genome seq and assembly of Sphingosinicella sp.</title>
        <authorList>
            <person name="Chhetri G."/>
        </authorList>
    </citation>
    <scope>NUCLEOTIDE SEQUENCE [LARGE SCALE GENOMIC DNA]</scope>
    <source>
        <strain evidence="3 4">UDD2</strain>
    </source>
</reference>
<evidence type="ECO:0000313" key="3">
    <source>
        <dbReference type="EMBL" id="QPQ54749.1"/>
    </source>
</evidence>
<feature type="region of interest" description="Disordered" evidence="1">
    <location>
        <begin position="80"/>
        <end position="202"/>
    </location>
</feature>
<feature type="compositionally biased region" description="Acidic residues" evidence="1">
    <location>
        <begin position="92"/>
        <end position="113"/>
    </location>
</feature>
<dbReference type="InterPro" id="IPR025430">
    <property type="entry name" value="DUF4167"/>
</dbReference>
<feature type="compositionally biased region" description="Basic and acidic residues" evidence="1">
    <location>
        <begin position="114"/>
        <end position="138"/>
    </location>
</feature>
<dbReference type="KEGG" id="sflv:IC614_10510"/>
<sequence length="202" mass="23503">MINNRQNNRRRGRGSGPRMPGTSNPGNRQDNRSRGNAVQLHEKYKAMARDAQLAGDRVQTEYFLQFADHYFRVLNENRSRFEEQRRQRDDYASDEDEDQDDGLQAEDGEDNEAEAPRVERAAGRAERPDRSERPERAERRPRRPRERQERVAEEESISERISADILPPAIAPSNDEDGETRPVRRRTRRPRPEDETEVAPAA</sequence>
<evidence type="ECO:0000313" key="4">
    <source>
        <dbReference type="Proteomes" id="UP000594873"/>
    </source>
</evidence>
<feature type="compositionally biased region" description="Basic and acidic residues" evidence="1">
    <location>
        <begin position="80"/>
        <end position="91"/>
    </location>
</feature>
<gene>
    <name evidence="3" type="ORF">IC614_10510</name>
</gene>
<dbReference type="AlphaFoldDB" id="A0A7T2GIZ0"/>
<protein>
    <submittedName>
        <fullName evidence="3">DUF4167 domain-containing protein</fullName>
    </submittedName>
</protein>
<accession>A0A7T2GIZ0</accession>
<feature type="domain" description="DUF4167" evidence="2">
    <location>
        <begin position="4"/>
        <end position="79"/>
    </location>
</feature>
<dbReference type="Proteomes" id="UP000594873">
    <property type="component" value="Chromosome"/>
</dbReference>
<feature type="region of interest" description="Disordered" evidence="1">
    <location>
        <begin position="1"/>
        <end position="37"/>
    </location>
</feature>
<organism evidence="3 4">
    <name type="scientific">Allosphingosinicella flava</name>
    <dbReference type="NCBI Taxonomy" id="2771430"/>
    <lineage>
        <taxon>Bacteria</taxon>
        <taxon>Pseudomonadati</taxon>
        <taxon>Pseudomonadota</taxon>
        <taxon>Alphaproteobacteria</taxon>
        <taxon>Sphingomonadales</taxon>
        <taxon>Sphingomonadaceae</taxon>
        <taxon>Allosphingosinicella</taxon>
    </lineage>
</organism>
<dbReference type="Pfam" id="PF13763">
    <property type="entry name" value="DUF4167"/>
    <property type="match status" value="1"/>
</dbReference>
<feature type="compositionally biased region" description="Basic and acidic residues" evidence="1">
    <location>
        <begin position="146"/>
        <end position="162"/>
    </location>
</feature>
<proteinExistence type="predicted"/>
<dbReference type="RefSeq" id="WP_200971381.1">
    <property type="nucleotide sequence ID" value="NZ_CP065592.1"/>
</dbReference>
<evidence type="ECO:0000256" key="1">
    <source>
        <dbReference type="SAM" id="MobiDB-lite"/>
    </source>
</evidence>
<keyword evidence="4" id="KW-1185">Reference proteome</keyword>
<evidence type="ECO:0000259" key="2">
    <source>
        <dbReference type="Pfam" id="PF13763"/>
    </source>
</evidence>
<name>A0A7T2GIZ0_9SPHN</name>
<dbReference type="EMBL" id="CP065592">
    <property type="protein sequence ID" value="QPQ54749.1"/>
    <property type="molecule type" value="Genomic_DNA"/>
</dbReference>